<evidence type="ECO:0000313" key="3">
    <source>
        <dbReference type="Proteomes" id="UP001201980"/>
    </source>
</evidence>
<feature type="compositionally biased region" description="Low complexity" evidence="1">
    <location>
        <begin position="167"/>
        <end position="178"/>
    </location>
</feature>
<comment type="caution">
    <text evidence="2">The sequence shown here is derived from an EMBL/GenBank/DDBJ whole genome shotgun (WGS) entry which is preliminary data.</text>
</comment>
<dbReference type="AlphaFoldDB" id="A0AAD5RJ79"/>
<gene>
    <name evidence="2" type="ORF">MKZ38_006145</name>
</gene>
<accession>A0AAD5RJ79</accession>
<feature type="region of interest" description="Disordered" evidence="1">
    <location>
        <begin position="115"/>
        <end position="200"/>
    </location>
</feature>
<feature type="compositionally biased region" description="Polar residues" evidence="1">
    <location>
        <begin position="14"/>
        <end position="33"/>
    </location>
</feature>
<feature type="compositionally biased region" description="Basic and acidic residues" evidence="1">
    <location>
        <begin position="136"/>
        <end position="153"/>
    </location>
</feature>
<sequence>MAPISSDPKATHPAGSSNINPTTNGASTSANGRTQPSSSTTPAPASSSSPQPRSQAGPSSSEITPATLTTAIVDTYRDLEKGEEYATLIEGKLDQFDEKMKLFYASLGIEWDANAPAEGLSSDEEEEEEEADGDLQDEKGKDGSEGGKAEKQVPKPMQQQGSLFAGPVPSVSASASAAEARKKKQADLSEQEEQQILDMMDALMEVPAVTAGSNSKGGVR</sequence>
<protein>
    <submittedName>
        <fullName evidence="2">Uncharacterized protein</fullName>
    </submittedName>
</protein>
<organism evidence="2 3">
    <name type="scientific">Zalerion maritima</name>
    <dbReference type="NCBI Taxonomy" id="339359"/>
    <lineage>
        <taxon>Eukaryota</taxon>
        <taxon>Fungi</taxon>
        <taxon>Dikarya</taxon>
        <taxon>Ascomycota</taxon>
        <taxon>Pezizomycotina</taxon>
        <taxon>Sordariomycetes</taxon>
        <taxon>Lulworthiomycetidae</taxon>
        <taxon>Lulworthiales</taxon>
        <taxon>Lulworthiaceae</taxon>
        <taxon>Zalerion</taxon>
    </lineage>
</organism>
<feature type="compositionally biased region" description="Acidic residues" evidence="1">
    <location>
        <begin position="121"/>
        <end position="135"/>
    </location>
</feature>
<evidence type="ECO:0000313" key="2">
    <source>
        <dbReference type="EMBL" id="KAJ2895823.1"/>
    </source>
</evidence>
<proteinExistence type="predicted"/>
<dbReference type="EMBL" id="JAKWBI020000372">
    <property type="protein sequence ID" value="KAJ2895823.1"/>
    <property type="molecule type" value="Genomic_DNA"/>
</dbReference>
<feature type="region of interest" description="Disordered" evidence="1">
    <location>
        <begin position="1"/>
        <end position="68"/>
    </location>
</feature>
<evidence type="ECO:0000256" key="1">
    <source>
        <dbReference type="SAM" id="MobiDB-lite"/>
    </source>
</evidence>
<dbReference type="Proteomes" id="UP001201980">
    <property type="component" value="Unassembled WGS sequence"/>
</dbReference>
<feature type="compositionally biased region" description="Low complexity" evidence="1">
    <location>
        <begin position="34"/>
        <end position="61"/>
    </location>
</feature>
<reference evidence="2" key="1">
    <citation type="submission" date="2022-07" db="EMBL/GenBank/DDBJ databases">
        <title>Draft genome sequence of Zalerion maritima ATCC 34329, a (micro)plastics degrading marine fungus.</title>
        <authorList>
            <person name="Paco A."/>
            <person name="Goncalves M.F.M."/>
            <person name="Rocha-Santos T.A.P."/>
            <person name="Alves A."/>
        </authorList>
    </citation>
    <scope>NUCLEOTIDE SEQUENCE</scope>
    <source>
        <strain evidence="2">ATCC 34329</strain>
    </source>
</reference>
<keyword evidence="3" id="KW-1185">Reference proteome</keyword>
<name>A0AAD5RJ79_9PEZI</name>